<gene>
    <name evidence="2" type="ORF">BCHO_0464</name>
</gene>
<evidence type="ECO:0000256" key="1">
    <source>
        <dbReference type="SAM" id="Phobius"/>
    </source>
</evidence>
<comment type="caution">
    <text evidence="2">The sequence shown here is derived from an EMBL/GenBank/DDBJ whole genome shotgun (WGS) entry which is preliminary data.</text>
</comment>
<protein>
    <submittedName>
        <fullName evidence="2">Membrane protein</fullName>
    </submittedName>
</protein>
<keyword evidence="1" id="KW-1133">Transmembrane helix</keyword>
<accession>A0A087AI18</accession>
<feature type="transmembrane region" description="Helical" evidence="1">
    <location>
        <begin position="207"/>
        <end position="228"/>
    </location>
</feature>
<evidence type="ECO:0000313" key="2">
    <source>
        <dbReference type="EMBL" id="KFI58418.1"/>
    </source>
</evidence>
<feature type="transmembrane region" description="Helical" evidence="1">
    <location>
        <begin position="68"/>
        <end position="89"/>
    </location>
</feature>
<reference evidence="2 3" key="1">
    <citation type="submission" date="2014-03" db="EMBL/GenBank/DDBJ databases">
        <title>Genomics of Bifidobacteria.</title>
        <authorList>
            <person name="Ventura M."/>
            <person name="Milani C."/>
            <person name="Lugli G.A."/>
        </authorList>
    </citation>
    <scope>NUCLEOTIDE SEQUENCE [LARGE SCALE GENOMIC DNA]</scope>
    <source>
        <strain evidence="2 3">LMG 10510</strain>
    </source>
</reference>
<keyword evidence="3" id="KW-1185">Reference proteome</keyword>
<organism evidence="2 3">
    <name type="scientific">Bifidobacterium choerinum</name>
    <dbReference type="NCBI Taxonomy" id="35760"/>
    <lineage>
        <taxon>Bacteria</taxon>
        <taxon>Bacillati</taxon>
        <taxon>Actinomycetota</taxon>
        <taxon>Actinomycetes</taxon>
        <taxon>Bifidobacteriales</taxon>
        <taxon>Bifidobacteriaceae</taxon>
        <taxon>Bifidobacterium</taxon>
    </lineage>
</organism>
<name>A0A087AI18_9BIFI</name>
<feature type="transmembrane region" description="Helical" evidence="1">
    <location>
        <begin position="101"/>
        <end position="124"/>
    </location>
</feature>
<sequence>MTLPLSADMAMTTAMTTAATPTPATAAATAASDFVARRQFAPCYIWLDIMFLVLYAALLLWRRRRMTVLVGLVAGLLYFAVDFGIFHLALHTRSISPNASLFWVLAWMSMSYGFTNFSWIWLYLRRDDRLVEWSTLIFGWWFCAPLITQTITSRFLPAQAADPIVIQRTTGAYHGWMALILFAGYAALVVYNLGFAARPALRVDIRWLLVCGIGIQFAWELALLLGGIRSAGLSAAQSLRPLVIDSLLETNLGMPYVYLIFLAVSARWHEDLGARTPALSLAQSLEASNMSRRPFTVAAIRGGRRPTD</sequence>
<feature type="transmembrane region" description="Helical" evidence="1">
    <location>
        <begin position="44"/>
        <end position="61"/>
    </location>
</feature>
<dbReference type="EMBL" id="JGYU01000001">
    <property type="protein sequence ID" value="KFI58418.1"/>
    <property type="molecule type" value="Genomic_DNA"/>
</dbReference>
<feature type="transmembrane region" description="Helical" evidence="1">
    <location>
        <begin position="136"/>
        <end position="156"/>
    </location>
</feature>
<feature type="transmembrane region" description="Helical" evidence="1">
    <location>
        <begin position="176"/>
        <end position="195"/>
    </location>
</feature>
<proteinExistence type="predicted"/>
<keyword evidence="1" id="KW-0812">Transmembrane</keyword>
<dbReference type="Proteomes" id="UP000028995">
    <property type="component" value="Unassembled WGS sequence"/>
</dbReference>
<evidence type="ECO:0000313" key="3">
    <source>
        <dbReference type="Proteomes" id="UP000028995"/>
    </source>
</evidence>
<keyword evidence="1" id="KW-0472">Membrane</keyword>
<feature type="transmembrane region" description="Helical" evidence="1">
    <location>
        <begin position="248"/>
        <end position="266"/>
    </location>
</feature>
<dbReference type="eggNOG" id="ENOG5033XZS">
    <property type="taxonomic scope" value="Bacteria"/>
</dbReference>
<dbReference type="AlphaFoldDB" id="A0A087AI18"/>